<evidence type="ECO:0000259" key="1">
    <source>
        <dbReference type="Pfam" id="PF00117"/>
    </source>
</evidence>
<evidence type="ECO:0000313" key="2">
    <source>
        <dbReference type="EMBL" id="HAA83795.1"/>
    </source>
</evidence>
<proteinExistence type="predicted"/>
<dbReference type="Pfam" id="PF00117">
    <property type="entry name" value="GATase"/>
    <property type="match status" value="1"/>
</dbReference>
<sequence>MIAIIKNVKEEGSGSIETYLKKYRIPYKIFEAQEGELPFSLDDYTGLIVMGGPMGVYEMEQYPYLRGVAQIIEKAINKNLKVLGICLGAQLIAHVLGAKVFKGPKEEIGWFEVELTPQGLEDPLMLSLATHPATGQISKKFKVFQWHGDTFDLPSGAIHLARSTLYENQAFKFDQKVYALQFHVEVTKNIIAQWFEDFPLKNVILKESEEIYIEYSLRAKNFYDKFFTL</sequence>
<dbReference type="FunFam" id="3.40.50.880:FF:000033">
    <property type="entry name" value="Glutamine amidotransferase class-I"/>
    <property type="match status" value="1"/>
</dbReference>
<protein>
    <submittedName>
        <fullName evidence="2">GMP synthase</fullName>
    </submittedName>
</protein>
<gene>
    <name evidence="2" type="ORF">DCE01_03305</name>
</gene>
<reference evidence="2 3" key="1">
    <citation type="journal article" date="2018" name="Nat. Biotechnol.">
        <title>A standardized bacterial taxonomy based on genome phylogeny substantially revises the tree of life.</title>
        <authorList>
            <person name="Parks D.H."/>
            <person name="Chuvochina M."/>
            <person name="Waite D.W."/>
            <person name="Rinke C."/>
            <person name="Skarshewski A."/>
            <person name="Chaumeil P.A."/>
            <person name="Hugenholtz P."/>
        </authorList>
    </citation>
    <scope>NUCLEOTIDE SEQUENCE [LARGE SCALE GENOMIC DNA]</scope>
    <source>
        <strain evidence="2">UBA12529</strain>
    </source>
</reference>
<evidence type="ECO:0000313" key="3">
    <source>
        <dbReference type="Proteomes" id="UP000257240"/>
    </source>
</evidence>
<dbReference type="GO" id="GO:0005829">
    <property type="term" value="C:cytosol"/>
    <property type="evidence" value="ECO:0007669"/>
    <property type="project" value="TreeGrafter"/>
</dbReference>
<dbReference type="PROSITE" id="PS51273">
    <property type="entry name" value="GATASE_TYPE_1"/>
    <property type="match status" value="1"/>
</dbReference>
<dbReference type="PANTHER" id="PTHR42695:SF5">
    <property type="entry name" value="GLUTAMINE AMIDOTRANSFERASE YLR126C-RELATED"/>
    <property type="match status" value="1"/>
</dbReference>
<comment type="caution">
    <text evidence="2">The sequence shown here is derived from an EMBL/GenBank/DDBJ whole genome shotgun (WGS) entry which is preliminary data.</text>
</comment>
<feature type="domain" description="Glutamine amidotransferase" evidence="1">
    <location>
        <begin position="15"/>
        <end position="189"/>
    </location>
</feature>
<dbReference type="SUPFAM" id="SSF52317">
    <property type="entry name" value="Class I glutamine amidotransferase-like"/>
    <property type="match status" value="1"/>
</dbReference>
<dbReference type="InterPro" id="IPR017926">
    <property type="entry name" value="GATASE"/>
</dbReference>
<dbReference type="AlphaFoldDB" id="A0A101FIV3"/>
<dbReference type="EMBL" id="DLVE01000042">
    <property type="protein sequence ID" value="HAA83795.1"/>
    <property type="molecule type" value="Genomic_DNA"/>
</dbReference>
<dbReference type="InterPro" id="IPR044992">
    <property type="entry name" value="ChyE-like"/>
</dbReference>
<dbReference type="InterPro" id="IPR029062">
    <property type="entry name" value="Class_I_gatase-like"/>
</dbReference>
<name>A0A101FIV3_9BACT</name>
<dbReference type="CDD" id="cd01741">
    <property type="entry name" value="GATase1_1"/>
    <property type="match status" value="1"/>
</dbReference>
<dbReference type="PANTHER" id="PTHR42695">
    <property type="entry name" value="GLUTAMINE AMIDOTRANSFERASE YLR126C-RELATED"/>
    <property type="match status" value="1"/>
</dbReference>
<accession>A0A101FIV3</accession>
<dbReference type="Gene3D" id="3.40.50.880">
    <property type="match status" value="1"/>
</dbReference>
<organism evidence="2 3">
    <name type="scientific">Thermodesulfobacterium commune</name>
    <dbReference type="NCBI Taxonomy" id="1741"/>
    <lineage>
        <taxon>Bacteria</taxon>
        <taxon>Pseudomonadati</taxon>
        <taxon>Thermodesulfobacteriota</taxon>
        <taxon>Thermodesulfobacteria</taxon>
        <taxon>Thermodesulfobacteriales</taxon>
        <taxon>Thermodesulfobacteriaceae</taxon>
        <taxon>Thermodesulfobacterium</taxon>
    </lineage>
</organism>
<dbReference type="Proteomes" id="UP000257240">
    <property type="component" value="Unassembled WGS sequence"/>
</dbReference>